<name>A0A3Q9J370_9MICO</name>
<evidence type="ECO:0000313" key="3">
    <source>
        <dbReference type="Proteomes" id="UP000276888"/>
    </source>
</evidence>
<organism evidence="2 3">
    <name type="scientific">Microbacterium lemovicicum</name>
    <dbReference type="NCBI Taxonomy" id="1072463"/>
    <lineage>
        <taxon>Bacteria</taxon>
        <taxon>Bacillati</taxon>
        <taxon>Actinomycetota</taxon>
        <taxon>Actinomycetes</taxon>
        <taxon>Micrococcales</taxon>
        <taxon>Microbacteriaceae</taxon>
        <taxon>Microbacterium</taxon>
    </lineage>
</organism>
<keyword evidence="3" id="KW-1185">Reference proteome</keyword>
<dbReference type="KEGG" id="mlv:CVS47_02953"/>
<evidence type="ECO:0000313" key="2">
    <source>
        <dbReference type="EMBL" id="AZS38300.1"/>
    </source>
</evidence>
<dbReference type="RefSeq" id="WP_164734672.1">
    <property type="nucleotide sequence ID" value="NZ_CP031423.1"/>
</dbReference>
<dbReference type="EMBL" id="CP031423">
    <property type="protein sequence ID" value="AZS38300.1"/>
    <property type="molecule type" value="Genomic_DNA"/>
</dbReference>
<gene>
    <name evidence="2" type="ORF">CVS47_02953</name>
</gene>
<dbReference type="Proteomes" id="UP000276888">
    <property type="component" value="Chromosome"/>
</dbReference>
<feature type="region of interest" description="Disordered" evidence="1">
    <location>
        <begin position="1"/>
        <end position="57"/>
    </location>
</feature>
<reference evidence="2 3" key="1">
    <citation type="submission" date="2018-08" db="EMBL/GenBank/DDBJ databases">
        <title>Microbacterium lemovicicum sp. nov., a bacterium isolated from a natural uranium-rich soil.</title>
        <authorList>
            <person name="ORTET P."/>
        </authorList>
    </citation>
    <scope>NUCLEOTIDE SEQUENCE [LARGE SCALE GENOMIC DNA]</scope>
    <source>
        <strain evidence="2 3">Viu22</strain>
    </source>
</reference>
<dbReference type="AlphaFoldDB" id="A0A3Q9J370"/>
<accession>A0A3Q9J370</accession>
<evidence type="ECO:0000256" key="1">
    <source>
        <dbReference type="SAM" id="MobiDB-lite"/>
    </source>
</evidence>
<proteinExistence type="predicted"/>
<protein>
    <submittedName>
        <fullName evidence="2">Uncharacterized protein</fullName>
    </submittedName>
</protein>
<sequence>MAQHDQDPNHPSQAEGEDRDRPEGGEVQEQVGHPSQAEGEDPDAPEASKGQDPEEAD</sequence>